<organism evidence="1 2">
    <name type="scientific">Hypoxylon rubiginosum</name>
    <dbReference type="NCBI Taxonomy" id="110542"/>
    <lineage>
        <taxon>Eukaryota</taxon>
        <taxon>Fungi</taxon>
        <taxon>Dikarya</taxon>
        <taxon>Ascomycota</taxon>
        <taxon>Pezizomycotina</taxon>
        <taxon>Sordariomycetes</taxon>
        <taxon>Xylariomycetidae</taxon>
        <taxon>Xylariales</taxon>
        <taxon>Hypoxylaceae</taxon>
        <taxon>Hypoxylon</taxon>
    </lineage>
</organism>
<reference evidence="1 2" key="1">
    <citation type="journal article" date="2022" name="New Phytol.">
        <title>Ecological generalism drives hyperdiversity of secondary metabolite gene clusters in xylarialean endophytes.</title>
        <authorList>
            <person name="Franco M.E.E."/>
            <person name="Wisecaver J.H."/>
            <person name="Arnold A.E."/>
            <person name="Ju Y.M."/>
            <person name="Slot J.C."/>
            <person name="Ahrendt S."/>
            <person name="Moore L.P."/>
            <person name="Eastman K.E."/>
            <person name="Scott K."/>
            <person name="Konkel Z."/>
            <person name="Mondo S.J."/>
            <person name="Kuo A."/>
            <person name="Hayes R.D."/>
            <person name="Haridas S."/>
            <person name="Andreopoulos B."/>
            <person name="Riley R."/>
            <person name="LaButti K."/>
            <person name="Pangilinan J."/>
            <person name="Lipzen A."/>
            <person name="Amirebrahimi M."/>
            <person name="Yan J."/>
            <person name="Adam C."/>
            <person name="Keymanesh K."/>
            <person name="Ng V."/>
            <person name="Louie K."/>
            <person name="Northen T."/>
            <person name="Drula E."/>
            <person name="Henrissat B."/>
            <person name="Hsieh H.M."/>
            <person name="Youens-Clark K."/>
            <person name="Lutzoni F."/>
            <person name="Miadlikowska J."/>
            <person name="Eastwood D.C."/>
            <person name="Hamelin R.C."/>
            <person name="Grigoriev I.V."/>
            <person name="U'Ren J.M."/>
        </authorList>
    </citation>
    <scope>NUCLEOTIDE SEQUENCE [LARGE SCALE GENOMIC DNA]</scope>
    <source>
        <strain evidence="1 2">ER1909</strain>
    </source>
</reference>
<evidence type="ECO:0000313" key="1">
    <source>
        <dbReference type="EMBL" id="KAI6084761.1"/>
    </source>
</evidence>
<dbReference type="EMBL" id="MU394333">
    <property type="protein sequence ID" value="KAI6084761.1"/>
    <property type="molecule type" value="Genomic_DNA"/>
</dbReference>
<dbReference type="Proteomes" id="UP001497680">
    <property type="component" value="Unassembled WGS sequence"/>
</dbReference>
<accession>A0ACC0CWD9</accession>
<name>A0ACC0CWD9_9PEZI</name>
<protein>
    <submittedName>
        <fullName evidence="1">Uncharacterized protein</fullName>
    </submittedName>
</protein>
<sequence length="1758" mass="189793">MPVNASNLSNPKYGYDFVISTTQASINSGLTAFLSEVDQPVNYFCFLVDRNTGNPVSQIELKELIAQTGVNPFEIPANTEYTDPQISALTQAGFCVGIKIQMGIPPGIRPKDLPPIVSLGSSASSVGFNMFCSQFTVVQNTPPSGWGNPGVWNVWSQPSGEPWYFNTKVDLTTANLDKELNTPYFNKHPDEKAALKSQLESLSATSFSLQQLMFDLANASLESMPTLQGIPSDSNAAFVLQKSFIGIYSQVANDRGLPLLSVTATVQSPDASQLELTSFERQVSQLKDNTGAVIQSPTPEQQAVSTLDHLCAANNNDLPGASSFSWNWVMPADVETESGVIAVNRHSLGSFFKAEILPTATANCVIIRPHCTAHWYQVMGDVSITATPGQNPVTEVTDDGKEVVHINYHSYQKDEDKSAASYCGAAFDSYYECFVKFSDNIVEVEQHAWVVVWICFDTIERTITPYNFTRTDVYEISVTQIGELKLEFRPSKSSTKDEKQTPDEESWGNFFTGIDAVISDIQDALGELEQSKLTSVPFDRLQSFVFPASKTFTYKSADFSDYQDLVCSITYVDPSQTKSRPLRASQDGLTLSYTSEMMENYFCGQVVSPNGKFEALQAADGHALLFAIDTSDVFHVIKEQSGTRNAGWIVEDLSSALIVKEYPGAEDVKPSTFDVGQSVLDGTISLALAVKDSETDTMFVSLGNSSKNTKWTSNVAWTRYSFDAEDESSQGITIVGVMFAETMMGTQYIVVDINRLGSTNKNIARYHIDPNKETGRYWVKHDVPVDIDQGNYQSCVGQVKNAYVDGIYTSGQTGGDPQLVYTPIVNAFGEGPPMPIRLGLPNGELQSAIVAARYVEEGSEFYRLTDLYSVSGTTLYRFAADAQHDGNVGKPIVTADCLNDTTELLAMTYGGVTTLWGKNASDEVYYVSCETSQVSQPDSWSAAVLILTGIERISAYVNKEDGGNTVFASGGGKLVRVSQASKTNAKVWRSQEITLAAPPDETPQHINSYTTTLHVNDKDDLPAKDAELHISADSCTPFYINGLYYLVGQNPVVVSTDSSGTVTIIEAANGLNAAVLTIAISPGQANTIINPMDYSFRKISDLNSETALRDASYPTNITAGGTIGDPGSSPLVDSSTNKDDLELIGSRMADLKTAWDGVKPPPTTRQRHLKPTRPGVVPATYFRSSPRYRDIWDDIAMAAGDLFQWLKSGVKALIDIVKDGASRAWHFIAEIGGKVYRAILDTVEAITGAIEWIFDVIKTAIEQLIQFIKFLFNWDDIRRTKNVLSNVVRLYLNHQVDSLEDAKAAIDDQIEDVEETLSEWAGLDDWTPLGDVGSNPASSSTSNPGKNQTSSSMMFAHHFKSNVDQMTITSTSEAPADIIQQAIDGLLDAVSNEGDVLSGVYAQLIAVAESLDSLSVTDAIKKIAAILGEGMLSSVRVVVDALMDALAALASTAVGILETKIHIPVISDILEWIGIPEISFLDLFLWIGAVSFDIVYKIVYGDTPFPDNSNVNAIISATSWDALLTLFGGASDSTAKVEGAVGAKSKTQAISLPHEVQKIIHIAGHVSAGFSLFMGNFLVGFEAEALTAENHFAIPAAVLGAVVAVLQGGTEVLVPSCPVQNKVVSGVSMATTAAVIVSKVIFSGPVQSRLAVASSGFSGLAVGDGRATGSIVNSILVIPALFVTGWHFYELSQLPASEERSAAILGEVTNLTSYGSRICYAVATNDKDPATRQIPIIAMLACNVVSGGLQSAEGFLIE</sequence>
<evidence type="ECO:0000313" key="2">
    <source>
        <dbReference type="Proteomes" id="UP001497680"/>
    </source>
</evidence>
<keyword evidence="2" id="KW-1185">Reference proteome</keyword>
<proteinExistence type="predicted"/>
<gene>
    <name evidence="1" type="ORF">F4821DRAFT_166604</name>
</gene>
<comment type="caution">
    <text evidence="1">The sequence shown here is derived from an EMBL/GenBank/DDBJ whole genome shotgun (WGS) entry which is preliminary data.</text>
</comment>